<accession>A0ABT5U264</accession>
<gene>
    <name evidence="6" type="ORF">ORQ98_00625</name>
</gene>
<dbReference type="Proteomes" id="UP001528823">
    <property type="component" value="Unassembled WGS sequence"/>
</dbReference>
<dbReference type="Gene3D" id="2.60.120.280">
    <property type="entry name" value="Regulatory protein AraC"/>
    <property type="match status" value="1"/>
</dbReference>
<evidence type="ECO:0000256" key="3">
    <source>
        <dbReference type="ARBA" id="ARBA00023159"/>
    </source>
</evidence>
<dbReference type="PROSITE" id="PS01124">
    <property type="entry name" value="HTH_ARAC_FAMILY_2"/>
    <property type="match status" value="1"/>
</dbReference>
<dbReference type="PROSITE" id="PS00041">
    <property type="entry name" value="HTH_ARAC_FAMILY_1"/>
    <property type="match status" value="1"/>
</dbReference>
<evidence type="ECO:0000256" key="2">
    <source>
        <dbReference type="ARBA" id="ARBA00023125"/>
    </source>
</evidence>
<dbReference type="InterPro" id="IPR018062">
    <property type="entry name" value="HTH_AraC-typ_CS"/>
</dbReference>
<sequence length="304" mass="34608">MVLSKSTTEPELTSDWPLSHKAVRYITPDSLTRQLSLHPLSQHCYPLGFGYYPQAKSHQMERHQHVDHLLIYCIAGEGELQTQQHQAAVSATTITVGDFVVLPRGLSHQYQACKTNPWSIYWVHFDGVLSDTYVQHLLPEPSTIKLSLGLHPELVAGFDTLVSLHQAAYQLNPLIYAANHLTQLLSLVAVIKPQLQAEHFDLQKVLSNMQKNIHGQLKLEQLAASVNLSKYHFCKRFKALTGHSPIQHFIHLKMQRACYLLDLTDQPISAVSHSLGYEDAYYFSRLFKRVIGIPPREYRKLKRG</sequence>
<name>A0ABT5U264_9GAMM</name>
<keyword evidence="4" id="KW-0804">Transcription</keyword>
<dbReference type="RefSeq" id="WP_274686831.1">
    <property type="nucleotide sequence ID" value="NZ_JAPMOU010000001.1"/>
</dbReference>
<comment type="caution">
    <text evidence="6">The sequence shown here is derived from an EMBL/GenBank/DDBJ whole genome shotgun (WGS) entry which is preliminary data.</text>
</comment>
<organism evidence="6 7">
    <name type="scientific">Spartinivicinus poritis</name>
    <dbReference type="NCBI Taxonomy" id="2994640"/>
    <lineage>
        <taxon>Bacteria</taxon>
        <taxon>Pseudomonadati</taxon>
        <taxon>Pseudomonadota</taxon>
        <taxon>Gammaproteobacteria</taxon>
        <taxon>Oceanospirillales</taxon>
        <taxon>Zooshikellaceae</taxon>
        <taxon>Spartinivicinus</taxon>
    </lineage>
</organism>
<evidence type="ECO:0000313" key="6">
    <source>
        <dbReference type="EMBL" id="MDE1460458.1"/>
    </source>
</evidence>
<dbReference type="SUPFAM" id="SSF51215">
    <property type="entry name" value="Regulatory protein AraC"/>
    <property type="match status" value="1"/>
</dbReference>
<evidence type="ECO:0000256" key="4">
    <source>
        <dbReference type="ARBA" id="ARBA00023163"/>
    </source>
</evidence>
<dbReference type="EMBL" id="JAPMOU010000001">
    <property type="protein sequence ID" value="MDE1460458.1"/>
    <property type="molecule type" value="Genomic_DNA"/>
</dbReference>
<keyword evidence="3" id="KW-0010">Activator</keyword>
<dbReference type="InterPro" id="IPR037923">
    <property type="entry name" value="HTH-like"/>
</dbReference>
<dbReference type="SMART" id="SM00342">
    <property type="entry name" value="HTH_ARAC"/>
    <property type="match status" value="1"/>
</dbReference>
<protein>
    <submittedName>
        <fullName evidence="6">AraC family transcriptional regulator</fullName>
    </submittedName>
</protein>
<keyword evidence="7" id="KW-1185">Reference proteome</keyword>
<reference evidence="6 7" key="1">
    <citation type="submission" date="2022-11" db="EMBL/GenBank/DDBJ databases">
        <title>Spartinivicinus poritis sp. nov., isolated from scleractinian coral Porites lutea.</title>
        <authorList>
            <person name="Zhang G."/>
            <person name="Cai L."/>
            <person name="Wei Q."/>
        </authorList>
    </citation>
    <scope>NUCLEOTIDE SEQUENCE [LARGE SCALE GENOMIC DNA]</scope>
    <source>
        <strain evidence="6 7">A2-2</strain>
    </source>
</reference>
<dbReference type="CDD" id="cd06986">
    <property type="entry name" value="cupin_MmsR-like_N"/>
    <property type="match status" value="1"/>
</dbReference>
<dbReference type="Pfam" id="PF02311">
    <property type="entry name" value="AraC_binding"/>
    <property type="match status" value="1"/>
</dbReference>
<feature type="domain" description="HTH araC/xylS-type" evidence="5">
    <location>
        <begin position="203"/>
        <end position="301"/>
    </location>
</feature>
<dbReference type="PANTHER" id="PTHR43280:SF30">
    <property type="entry name" value="MMSAB OPERON REGULATORY PROTEIN"/>
    <property type="match status" value="1"/>
</dbReference>
<dbReference type="Pfam" id="PF12833">
    <property type="entry name" value="HTH_18"/>
    <property type="match status" value="1"/>
</dbReference>
<dbReference type="InterPro" id="IPR018060">
    <property type="entry name" value="HTH_AraC"/>
</dbReference>
<proteinExistence type="predicted"/>
<keyword evidence="2" id="KW-0238">DNA-binding</keyword>
<dbReference type="SUPFAM" id="SSF46689">
    <property type="entry name" value="Homeodomain-like"/>
    <property type="match status" value="2"/>
</dbReference>
<dbReference type="InterPro" id="IPR020449">
    <property type="entry name" value="Tscrpt_reg_AraC-type_HTH"/>
</dbReference>
<dbReference type="PRINTS" id="PR00032">
    <property type="entry name" value="HTHARAC"/>
</dbReference>
<evidence type="ECO:0000313" key="7">
    <source>
        <dbReference type="Proteomes" id="UP001528823"/>
    </source>
</evidence>
<dbReference type="PANTHER" id="PTHR43280">
    <property type="entry name" value="ARAC-FAMILY TRANSCRIPTIONAL REGULATOR"/>
    <property type="match status" value="1"/>
</dbReference>
<keyword evidence="1" id="KW-0805">Transcription regulation</keyword>
<evidence type="ECO:0000259" key="5">
    <source>
        <dbReference type="PROSITE" id="PS01124"/>
    </source>
</evidence>
<dbReference type="InterPro" id="IPR003313">
    <property type="entry name" value="AraC-bd"/>
</dbReference>
<dbReference type="InterPro" id="IPR009057">
    <property type="entry name" value="Homeodomain-like_sf"/>
</dbReference>
<evidence type="ECO:0000256" key="1">
    <source>
        <dbReference type="ARBA" id="ARBA00023015"/>
    </source>
</evidence>
<dbReference type="Gene3D" id="1.10.10.60">
    <property type="entry name" value="Homeodomain-like"/>
    <property type="match status" value="2"/>
</dbReference>